<dbReference type="EMBL" id="VCEJ01000004">
    <property type="protein sequence ID" value="TLV00214.1"/>
    <property type="molecule type" value="Genomic_DNA"/>
</dbReference>
<feature type="signal peptide" evidence="1">
    <location>
        <begin position="1"/>
        <end position="25"/>
    </location>
</feature>
<proteinExistence type="predicted"/>
<dbReference type="Pfam" id="PF16819">
    <property type="entry name" value="DUF5074"/>
    <property type="match status" value="1"/>
</dbReference>
<dbReference type="PANTHER" id="PTHR47197">
    <property type="entry name" value="PROTEIN NIRF"/>
    <property type="match status" value="1"/>
</dbReference>
<dbReference type="Proteomes" id="UP000306402">
    <property type="component" value="Unassembled WGS sequence"/>
</dbReference>
<dbReference type="InterPro" id="IPR051200">
    <property type="entry name" value="Host-pathogen_enzymatic-act"/>
</dbReference>
<accession>A0A5R9KVE9</accession>
<keyword evidence="1" id="KW-0732">Signal</keyword>
<dbReference type="PANTHER" id="PTHR47197:SF3">
    <property type="entry name" value="DIHYDRO-HEME D1 DEHYDROGENASE"/>
    <property type="match status" value="1"/>
</dbReference>
<dbReference type="Gene3D" id="2.130.10.10">
    <property type="entry name" value="YVTN repeat-like/Quinoprotein amine dehydrogenase"/>
    <property type="match status" value="1"/>
</dbReference>
<organism evidence="2 3">
    <name type="scientific">Dyadobacter luticola</name>
    <dbReference type="NCBI Taxonomy" id="1979387"/>
    <lineage>
        <taxon>Bacteria</taxon>
        <taxon>Pseudomonadati</taxon>
        <taxon>Bacteroidota</taxon>
        <taxon>Cytophagia</taxon>
        <taxon>Cytophagales</taxon>
        <taxon>Spirosomataceae</taxon>
        <taxon>Dyadobacter</taxon>
    </lineage>
</organism>
<reference evidence="2 3" key="1">
    <citation type="submission" date="2019-05" db="EMBL/GenBank/DDBJ databases">
        <authorList>
            <person name="Qu J.-H."/>
        </authorList>
    </citation>
    <scope>NUCLEOTIDE SEQUENCE [LARGE SCALE GENOMIC DNA]</scope>
    <source>
        <strain evidence="2 3">T17</strain>
    </source>
</reference>
<evidence type="ECO:0000313" key="3">
    <source>
        <dbReference type="Proteomes" id="UP000306402"/>
    </source>
</evidence>
<evidence type="ECO:0008006" key="4">
    <source>
        <dbReference type="Google" id="ProtNLM"/>
    </source>
</evidence>
<keyword evidence="3" id="KW-1185">Reference proteome</keyword>
<protein>
    <recommendedName>
        <fullName evidence="4">DUF5074 domain-containing protein</fullName>
    </recommendedName>
</protein>
<dbReference type="AlphaFoldDB" id="A0A5R9KVE9"/>
<comment type="caution">
    <text evidence="2">The sequence shown here is derived from an EMBL/GenBank/DDBJ whole genome shotgun (WGS) entry which is preliminary data.</text>
</comment>
<feature type="chain" id="PRO_5024429273" description="DUF5074 domain-containing protein" evidence="1">
    <location>
        <begin position="26"/>
        <end position="362"/>
    </location>
</feature>
<evidence type="ECO:0000313" key="2">
    <source>
        <dbReference type="EMBL" id="TLV00214.1"/>
    </source>
</evidence>
<evidence type="ECO:0000256" key="1">
    <source>
        <dbReference type="SAM" id="SignalP"/>
    </source>
</evidence>
<gene>
    <name evidence="2" type="ORF">FEN17_11950</name>
</gene>
<dbReference type="SUPFAM" id="SSF50974">
    <property type="entry name" value="Nitrous oxide reductase, N-terminal domain"/>
    <property type="match status" value="1"/>
</dbReference>
<sequence>MNMKKQLARLSAAFLFSLVIWSCNQSDPDPKGDYIRGVFVINEGNFSQNNGTISFLTREQNTAEADIFTKVNGTGLKGGVQGYAVSGDLGLILVDNSAAGLDKIEFVDANTFTSTGSIGSPDIENPREIVVAGAGKAYVSCWGTNADYTYKTGYIAVIDLSTKKVIKKIDIASGPENLVYSNGKLYVGTVSYGGGKSLTVINTSTDVVDKTVALDGAVTPIGIDANGKLWTGAGLKAVRMNAETYAVEASMPIGTDASKSAGNFVFSGDLKTIFFILSYSDVNYVTHGETYNFAVTDAQINVTTPVIKRVFSGLAVDPSQGLIYAGVTPSYAQAGYALRYRADGTLVDSIKVGVAPTGFVFK</sequence>
<dbReference type="OrthoDB" id="9773938at2"/>
<dbReference type="InterPro" id="IPR011045">
    <property type="entry name" value="N2O_reductase_N"/>
</dbReference>
<dbReference type="InterPro" id="IPR015943">
    <property type="entry name" value="WD40/YVTN_repeat-like_dom_sf"/>
</dbReference>
<dbReference type="InterPro" id="IPR031815">
    <property type="entry name" value="DUF5074"/>
</dbReference>
<name>A0A5R9KVE9_9BACT</name>